<feature type="compositionally biased region" description="Basic residues" evidence="1">
    <location>
        <begin position="75"/>
        <end position="84"/>
    </location>
</feature>
<name>A0AA38I7C0_9CUCU</name>
<gene>
    <name evidence="2" type="ORF">Zmor_016742</name>
</gene>
<dbReference type="EMBL" id="JALNTZ010000005">
    <property type="protein sequence ID" value="KAJ3650657.1"/>
    <property type="molecule type" value="Genomic_DNA"/>
</dbReference>
<comment type="caution">
    <text evidence="2">The sequence shown here is derived from an EMBL/GenBank/DDBJ whole genome shotgun (WGS) entry which is preliminary data.</text>
</comment>
<evidence type="ECO:0000256" key="1">
    <source>
        <dbReference type="SAM" id="MobiDB-lite"/>
    </source>
</evidence>
<feature type="region of interest" description="Disordered" evidence="1">
    <location>
        <begin position="35"/>
        <end position="84"/>
    </location>
</feature>
<protein>
    <submittedName>
        <fullName evidence="2">Uncharacterized protein</fullName>
    </submittedName>
</protein>
<organism evidence="2 3">
    <name type="scientific">Zophobas morio</name>
    <dbReference type="NCBI Taxonomy" id="2755281"/>
    <lineage>
        <taxon>Eukaryota</taxon>
        <taxon>Metazoa</taxon>
        <taxon>Ecdysozoa</taxon>
        <taxon>Arthropoda</taxon>
        <taxon>Hexapoda</taxon>
        <taxon>Insecta</taxon>
        <taxon>Pterygota</taxon>
        <taxon>Neoptera</taxon>
        <taxon>Endopterygota</taxon>
        <taxon>Coleoptera</taxon>
        <taxon>Polyphaga</taxon>
        <taxon>Cucujiformia</taxon>
        <taxon>Tenebrionidae</taxon>
        <taxon>Zophobas</taxon>
    </lineage>
</organism>
<evidence type="ECO:0000313" key="3">
    <source>
        <dbReference type="Proteomes" id="UP001168821"/>
    </source>
</evidence>
<proteinExistence type="predicted"/>
<sequence length="156" mass="18150">MLTFNTTHFGTTEKKDPETWEFVDKNGLLIQEMMGKRHTSSPSSNHVLSDEYDNKMGRTQERPSPSFANVVRKTDKPKKKRRKKANYDYQWDDESAWVTYETIIEDPAAKYKTKTKKSLWQMFSLADRVCILTVLVLGSCCLASSAYRKYLEYQGI</sequence>
<feature type="compositionally biased region" description="Basic and acidic residues" evidence="1">
    <location>
        <begin position="48"/>
        <end position="61"/>
    </location>
</feature>
<keyword evidence="3" id="KW-1185">Reference proteome</keyword>
<accession>A0AA38I7C0</accession>
<reference evidence="2" key="1">
    <citation type="journal article" date="2023" name="G3 (Bethesda)">
        <title>Whole genome assemblies of Zophobas morio and Tenebrio molitor.</title>
        <authorList>
            <person name="Kaur S."/>
            <person name="Stinson S.A."/>
            <person name="diCenzo G.C."/>
        </authorList>
    </citation>
    <scope>NUCLEOTIDE SEQUENCE</scope>
    <source>
        <strain evidence="2">QUZm001</strain>
    </source>
</reference>
<dbReference type="AlphaFoldDB" id="A0AA38I7C0"/>
<dbReference type="Proteomes" id="UP001168821">
    <property type="component" value="Unassembled WGS sequence"/>
</dbReference>
<evidence type="ECO:0000313" key="2">
    <source>
        <dbReference type="EMBL" id="KAJ3650657.1"/>
    </source>
</evidence>